<proteinExistence type="predicted"/>
<name>A0A8H3HB08_9AGAM</name>
<organism evidence="1 2">
    <name type="scientific">Rhizoctonia solani</name>
    <dbReference type="NCBI Taxonomy" id="456999"/>
    <lineage>
        <taxon>Eukaryota</taxon>
        <taxon>Fungi</taxon>
        <taxon>Dikarya</taxon>
        <taxon>Basidiomycota</taxon>
        <taxon>Agaricomycotina</taxon>
        <taxon>Agaricomycetes</taxon>
        <taxon>Cantharellales</taxon>
        <taxon>Ceratobasidiaceae</taxon>
        <taxon>Rhizoctonia</taxon>
    </lineage>
</organism>
<comment type="caution">
    <text evidence="1">The sequence shown here is derived from an EMBL/GenBank/DDBJ whole genome shotgun (WGS) entry which is preliminary data.</text>
</comment>
<reference evidence="1" key="1">
    <citation type="submission" date="2021-01" db="EMBL/GenBank/DDBJ databases">
        <authorList>
            <person name="Kaushik A."/>
        </authorList>
    </citation>
    <scope>NUCLEOTIDE SEQUENCE</scope>
    <source>
        <strain evidence="1">AG3-1AP</strain>
    </source>
</reference>
<accession>A0A8H3HB08</accession>
<protein>
    <submittedName>
        <fullName evidence="1">Uncharacterized protein</fullName>
    </submittedName>
</protein>
<evidence type="ECO:0000313" key="2">
    <source>
        <dbReference type="Proteomes" id="UP000663831"/>
    </source>
</evidence>
<evidence type="ECO:0000313" key="1">
    <source>
        <dbReference type="EMBL" id="CAE6493418.1"/>
    </source>
</evidence>
<dbReference type="Proteomes" id="UP000663831">
    <property type="component" value="Unassembled WGS sequence"/>
</dbReference>
<gene>
    <name evidence="1" type="ORF">RDB_LOCUS111367</name>
</gene>
<sequence>MFAKYSMAWRWQTVISILASEMNMSRVMAISFIEVHIQTTHSSYCSHFENKRMIIPNDKAQATLAHNLNAMNNFFLTHCVRPPAASSGVATAEAELSLHDPRWAALRFMILAHPGTDVVDDLARNFDAHLNLPGNVTRGT</sequence>
<dbReference type="AlphaFoldDB" id="A0A8H3HB08"/>
<dbReference type="EMBL" id="CAJMWV010004112">
    <property type="protein sequence ID" value="CAE6493418.1"/>
    <property type="molecule type" value="Genomic_DNA"/>
</dbReference>